<feature type="region of interest" description="Disordered" evidence="1">
    <location>
        <begin position="290"/>
        <end position="333"/>
    </location>
</feature>
<keyword evidence="2" id="KW-0472">Membrane</keyword>
<dbReference type="Proteomes" id="UP000078419">
    <property type="component" value="Unassembled WGS sequence"/>
</dbReference>
<proteinExistence type="predicted"/>
<evidence type="ECO:0000313" key="4">
    <source>
        <dbReference type="Proteomes" id="UP000078419"/>
    </source>
</evidence>
<organism evidence="3 4">
    <name type="scientific">Anaplasma phagocytophilum</name>
    <name type="common">Ehrlichia phagocytophila</name>
    <dbReference type="NCBI Taxonomy" id="948"/>
    <lineage>
        <taxon>Bacteria</taxon>
        <taxon>Pseudomonadati</taxon>
        <taxon>Pseudomonadota</taxon>
        <taxon>Alphaproteobacteria</taxon>
        <taxon>Rickettsiales</taxon>
        <taxon>Anaplasmataceae</taxon>
        <taxon>Anaplasma</taxon>
        <taxon>phagocytophilum group</taxon>
    </lineage>
</organism>
<comment type="caution">
    <text evidence="3">The sequence shown here is derived from an EMBL/GenBank/DDBJ whole genome shotgun (WGS) entry which is preliminary data.</text>
</comment>
<feature type="transmembrane region" description="Helical" evidence="2">
    <location>
        <begin position="173"/>
        <end position="194"/>
    </location>
</feature>
<feature type="transmembrane region" description="Helical" evidence="2">
    <location>
        <begin position="74"/>
        <end position="94"/>
    </location>
</feature>
<feature type="transmembrane region" description="Helical" evidence="2">
    <location>
        <begin position="29"/>
        <end position="53"/>
    </location>
</feature>
<gene>
    <name evidence="3" type="ORF">ANAPC1_00142</name>
</gene>
<protein>
    <submittedName>
        <fullName evidence="3">Uncharacterized protein</fullName>
    </submittedName>
</protein>
<feature type="transmembrane region" description="Helical" evidence="2">
    <location>
        <begin position="100"/>
        <end position="119"/>
    </location>
</feature>
<name>A0AA45US36_ANAPH</name>
<keyword evidence="2" id="KW-1133">Transmembrane helix</keyword>
<sequence length="399" mass="43646">MYKGCCGDEKPSILSRVRQSMLCGVYGSLVFSVSAMSYLQASIFLKVCGRYYLTKRAHDAHSRNLDAAKQNMKRGLIPAVEMFIIMPVMFYVLHSVFSVPWIYCLIACWATMFAICMAVRLAGIVKNCPDFETPIYSRGYPFPRMKDESGNFHDDDDLERAGEPAMHIPKYTAYLLGFAFLGLRLLSAIAFVLLSCLELICAPFTFAIEFFRRLSSLVKGGSVSPEYMKESYAAGLAGLNERIVRAGALIRAAGQDLLWVVSFGISGATRLKDATLFWDSGWEDVEPEVQPYREMSEHRKDGKDGRGGGSCCHKKKEGTTAETASVSSSQFSEEAETASVSSSQFSEEAETASVSSSQFSAEEGVLQKVSQLGLSKSLGALEEVVVQGMGARSLSAGAF</sequence>
<dbReference type="AlphaFoldDB" id="A0AA45US36"/>
<evidence type="ECO:0000256" key="1">
    <source>
        <dbReference type="SAM" id="MobiDB-lite"/>
    </source>
</evidence>
<feature type="compositionally biased region" description="Basic and acidic residues" evidence="1">
    <location>
        <begin position="294"/>
        <end position="306"/>
    </location>
</feature>
<reference evidence="4" key="1">
    <citation type="submission" date="2016-03" db="EMBL/GenBank/DDBJ databases">
        <authorList>
            <person name="Loux Valentin"/>
        </authorList>
    </citation>
    <scope>NUCLEOTIDE SEQUENCE [LARGE SCALE GENOMIC DNA]</scope>
    <source>
        <strain evidence="4">C1</strain>
    </source>
</reference>
<dbReference type="EMBL" id="FLLR01000004">
    <property type="protein sequence ID" value="SBO13804.1"/>
    <property type="molecule type" value="Genomic_DNA"/>
</dbReference>
<evidence type="ECO:0000256" key="2">
    <source>
        <dbReference type="SAM" id="Phobius"/>
    </source>
</evidence>
<evidence type="ECO:0000313" key="3">
    <source>
        <dbReference type="EMBL" id="SBO13804.1"/>
    </source>
</evidence>
<accession>A0AA45US36</accession>
<keyword evidence="2" id="KW-0812">Transmembrane</keyword>
<feature type="compositionally biased region" description="Polar residues" evidence="1">
    <location>
        <begin position="320"/>
        <end position="331"/>
    </location>
</feature>